<keyword evidence="9" id="KW-0830">Ubiquinone</keyword>
<dbReference type="InterPro" id="IPR000701">
    <property type="entry name" value="SuccDH_FuR_B_TM-su"/>
</dbReference>
<evidence type="ECO:0000256" key="4">
    <source>
        <dbReference type="ARBA" id="ARBA00022723"/>
    </source>
</evidence>
<evidence type="ECO:0000256" key="8">
    <source>
        <dbReference type="SAM" id="Phobius"/>
    </source>
</evidence>
<name>A0A061RZF0_9CHLO</name>
<proteinExistence type="predicted"/>
<feature type="transmembrane region" description="Helical" evidence="8">
    <location>
        <begin position="111"/>
        <end position="130"/>
    </location>
</feature>
<sequence>MTSSTRALARLAPGLANALSGSTPSTSVLAAASAGSQLISTRGIGRVGVPEFFARKSPYTEGTEFLGTPQNHQELLKKRPVSPDVTNSHKGAPYKHYDFPLTAITSIVNRVTGAGLSVGFAGVGALALVGDVPTMVMAYKSAFPMLVVPTKAVVAFPFVYHTLGGLRHLYWDYSKLGNNAQKDSPLDLKNLPTSSMLLVGTSVAATVGLALM</sequence>
<dbReference type="Pfam" id="PF01127">
    <property type="entry name" value="Sdh_cyt"/>
    <property type="match status" value="1"/>
</dbReference>
<dbReference type="GO" id="GO:0006121">
    <property type="term" value="P:mitochondrial electron transport, succinate to ubiquinone"/>
    <property type="evidence" value="ECO:0007669"/>
    <property type="project" value="TreeGrafter"/>
</dbReference>
<dbReference type="GO" id="GO:0016020">
    <property type="term" value="C:membrane"/>
    <property type="evidence" value="ECO:0007669"/>
    <property type="project" value="UniProtKB-SubCell"/>
</dbReference>
<evidence type="ECO:0000256" key="3">
    <source>
        <dbReference type="ARBA" id="ARBA00022692"/>
    </source>
</evidence>
<dbReference type="SUPFAM" id="SSF81343">
    <property type="entry name" value="Fumarate reductase respiratory complex transmembrane subunits"/>
    <property type="match status" value="1"/>
</dbReference>
<dbReference type="PANTHER" id="PTHR10978">
    <property type="entry name" value="SUCCINATE DEHYDROGENASE CYTOCHROME B560 SUBUNIT"/>
    <property type="match status" value="1"/>
</dbReference>
<evidence type="ECO:0000313" key="9">
    <source>
        <dbReference type="EMBL" id="JAC78272.1"/>
    </source>
</evidence>
<dbReference type="CDD" id="cd03499">
    <property type="entry name" value="SQR_TypeC_SdhC"/>
    <property type="match status" value="1"/>
</dbReference>
<comment type="subcellular location">
    <subcellularLocation>
        <location evidence="1">Membrane</location>
    </subcellularLocation>
</comment>
<dbReference type="GO" id="GO:0005739">
    <property type="term" value="C:mitochondrion"/>
    <property type="evidence" value="ECO:0007669"/>
    <property type="project" value="GOC"/>
</dbReference>
<dbReference type="GO" id="GO:0009055">
    <property type="term" value="F:electron transfer activity"/>
    <property type="evidence" value="ECO:0007669"/>
    <property type="project" value="InterPro"/>
</dbReference>
<evidence type="ECO:0000256" key="1">
    <source>
        <dbReference type="ARBA" id="ARBA00004370"/>
    </source>
</evidence>
<keyword evidence="5 8" id="KW-1133">Transmembrane helix</keyword>
<keyword evidence="4" id="KW-0479">Metal-binding</keyword>
<dbReference type="Gene3D" id="1.20.1300.10">
    <property type="entry name" value="Fumarate reductase/succinate dehydrogenase, transmembrane subunit"/>
    <property type="match status" value="1"/>
</dbReference>
<reference evidence="9" key="1">
    <citation type="submission" date="2014-05" db="EMBL/GenBank/DDBJ databases">
        <title>The transcriptome of the halophilic microalga Tetraselmis sp. GSL018 isolated from the Great Salt Lake, Utah.</title>
        <authorList>
            <person name="Jinkerson R.E."/>
            <person name="D'Adamo S."/>
            <person name="Posewitz M.C."/>
        </authorList>
    </citation>
    <scope>NUCLEOTIDE SEQUENCE</scope>
    <source>
        <strain evidence="9">GSL018</strain>
    </source>
</reference>
<dbReference type="InterPro" id="IPR014314">
    <property type="entry name" value="Succ_DH_cytb556"/>
</dbReference>
<feature type="transmembrane region" description="Helical" evidence="8">
    <location>
        <begin position="142"/>
        <end position="163"/>
    </location>
</feature>
<evidence type="ECO:0000256" key="7">
    <source>
        <dbReference type="ARBA" id="ARBA00023136"/>
    </source>
</evidence>
<gene>
    <name evidence="9" type="primary">SDH3</name>
    <name evidence="9" type="ORF">TSPGSL018_15572</name>
</gene>
<keyword evidence="3 8" id="KW-0812">Transmembrane</keyword>
<dbReference type="InterPro" id="IPR034804">
    <property type="entry name" value="SQR/QFR_C/D"/>
</dbReference>
<protein>
    <submittedName>
        <fullName evidence="9">Succinate dehydrogenase (Ubiquinone) cytochrome b subunit</fullName>
    </submittedName>
</protein>
<dbReference type="GO" id="GO:0046872">
    <property type="term" value="F:metal ion binding"/>
    <property type="evidence" value="ECO:0007669"/>
    <property type="project" value="UniProtKB-KW"/>
</dbReference>
<accession>A0A061RZF0</accession>
<keyword evidence="6" id="KW-0408">Iron</keyword>
<dbReference type="GO" id="GO:0006099">
    <property type="term" value="P:tricarboxylic acid cycle"/>
    <property type="evidence" value="ECO:0007669"/>
    <property type="project" value="InterPro"/>
</dbReference>
<dbReference type="EMBL" id="GBEZ01007174">
    <property type="protein sequence ID" value="JAC78272.1"/>
    <property type="molecule type" value="Transcribed_RNA"/>
</dbReference>
<keyword evidence="2" id="KW-0349">Heme</keyword>
<dbReference type="PANTHER" id="PTHR10978:SF5">
    <property type="entry name" value="SUCCINATE DEHYDROGENASE CYTOCHROME B560 SUBUNIT, MITOCHONDRIAL"/>
    <property type="match status" value="1"/>
</dbReference>
<evidence type="ECO:0000256" key="5">
    <source>
        <dbReference type="ARBA" id="ARBA00022989"/>
    </source>
</evidence>
<organism evidence="9">
    <name type="scientific">Tetraselmis sp. GSL018</name>
    <dbReference type="NCBI Taxonomy" id="582737"/>
    <lineage>
        <taxon>Eukaryota</taxon>
        <taxon>Viridiplantae</taxon>
        <taxon>Chlorophyta</taxon>
        <taxon>core chlorophytes</taxon>
        <taxon>Chlorodendrophyceae</taxon>
        <taxon>Chlorodendrales</taxon>
        <taxon>Chlorodendraceae</taxon>
        <taxon>Tetraselmis</taxon>
    </lineage>
</organism>
<dbReference type="AlphaFoldDB" id="A0A061RZF0"/>
<keyword evidence="7 8" id="KW-0472">Membrane</keyword>
<evidence type="ECO:0000256" key="6">
    <source>
        <dbReference type="ARBA" id="ARBA00023004"/>
    </source>
</evidence>
<evidence type="ECO:0000256" key="2">
    <source>
        <dbReference type="ARBA" id="ARBA00022617"/>
    </source>
</evidence>